<dbReference type="Pfam" id="PF00005">
    <property type="entry name" value="ABC_tran"/>
    <property type="match status" value="1"/>
</dbReference>
<dbReference type="InterPro" id="IPR036640">
    <property type="entry name" value="ABC1_TM_sf"/>
</dbReference>
<dbReference type="SMART" id="SM00382">
    <property type="entry name" value="AAA"/>
    <property type="match status" value="1"/>
</dbReference>
<dbReference type="Gene3D" id="1.20.1560.10">
    <property type="entry name" value="ABC transporter type 1, transmembrane domain"/>
    <property type="match status" value="1"/>
</dbReference>
<evidence type="ECO:0000256" key="7">
    <source>
        <dbReference type="SAM" id="Phobius"/>
    </source>
</evidence>
<evidence type="ECO:0000256" key="6">
    <source>
        <dbReference type="ARBA" id="ARBA00023136"/>
    </source>
</evidence>
<evidence type="ECO:0000256" key="1">
    <source>
        <dbReference type="ARBA" id="ARBA00004651"/>
    </source>
</evidence>
<keyword evidence="11" id="KW-1185">Reference proteome</keyword>
<dbReference type="SUPFAM" id="SSF90123">
    <property type="entry name" value="ABC transporter transmembrane region"/>
    <property type="match status" value="1"/>
</dbReference>
<dbReference type="PROSITE" id="PS50929">
    <property type="entry name" value="ABC_TM1F"/>
    <property type="match status" value="1"/>
</dbReference>
<dbReference type="GO" id="GO:0015421">
    <property type="term" value="F:ABC-type oligopeptide transporter activity"/>
    <property type="evidence" value="ECO:0007669"/>
    <property type="project" value="TreeGrafter"/>
</dbReference>
<feature type="domain" description="ABC transporter" evidence="8">
    <location>
        <begin position="335"/>
        <end position="553"/>
    </location>
</feature>
<dbReference type="Gene3D" id="3.40.50.300">
    <property type="entry name" value="P-loop containing nucleotide triphosphate hydrolases"/>
    <property type="match status" value="1"/>
</dbReference>
<comment type="caution">
    <text evidence="10">The sequence shown here is derived from an EMBL/GenBank/DDBJ whole genome shotgun (WGS) entry which is preliminary data.</text>
</comment>
<dbReference type="InterPro" id="IPR027417">
    <property type="entry name" value="P-loop_NTPase"/>
</dbReference>
<keyword evidence="6 7" id="KW-0472">Membrane</keyword>
<keyword evidence="5 7" id="KW-1133">Transmembrane helix</keyword>
<keyword evidence="4 10" id="KW-0067">ATP-binding</keyword>
<evidence type="ECO:0000259" key="8">
    <source>
        <dbReference type="PROSITE" id="PS50893"/>
    </source>
</evidence>
<reference evidence="10 11" key="1">
    <citation type="submission" date="2020-03" db="EMBL/GenBank/DDBJ databases">
        <authorList>
            <person name="Sun Q."/>
        </authorList>
    </citation>
    <scope>NUCLEOTIDE SEQUENCE [LARGE SCALE GENOMIC DNA]</scope>
    <source>
        <strain evidence="10 11">JC162</strain>
    </source>
</reference>
<dbReference type="SUPFAM" id="SSF52540">
    <property type="entry name" value="P-loop containing nucleoside triphosphate hydrolases"/>
    <property type="match status" value="1"/>
</dbReference>
<feature type="domain" description="ABC transmembrane type-1" evidence="9">
    <location>
        <begin position="27"/>
        <end position="304"/>
    </location>
</feature>
<comment type="subcellular location">
    <subcellularLocation>
        <location evidence="1">Cell membrane</location>
        <topology evidence="1">Multi-pass membrane protein</topology>
    </subcellularLocation>
</comment>
<organism evidence="10 11">
    <name type="scientific">Neoroseomonas marina</name>
    <dbReference type="NCBI Taxonomy" id="1232220"/>
    <lineage>
        <taxon>Bacteria</taxon>
        <taxon>Pseudomonadati</taxon>
        <taxon>Pseudomonadota</taxon>
        <taxon>Alphaproteobacteria</taxon>
        <taxon>Acetobacterales</taxon>
        <taxon>Acetobacteraceae</taxon>
        <taxon>Neoroseomonas</taxon>
    </lineage>
</organism>
<evidence type="ECO:0000313" key="10">
    <source>
        <dbReference type="EMBL" id="NMJ43409.1"/>
    </source>
</evidence>
<evidence type="ECO:0000256" key="3">
    <source>
        <dbReference type="ARBA" id="ARBA00022741"/>
    </source>
</evidence>
<feature type="transmembrane region" description="Helical" evidence="7">
    <location>
        <begin position="21"/>
        <end position="42"/>
    </location>
</feature>
<gene>
    <name evidence="10" type="ORF">GWK16_19325</name>
</gene>
<dbReference type="PANTHER" id="PTHR43394:SF1">
    <property type="entry name" value="ATP-BINDING CASSETTE SUB-FAMILY B MEMBER 10, MITOCHONDRIAL"/>
    <property type="match status" value="1"/>
</dbReference>
<dbReference type="GO" id="GO:0016887">
    <property type="term" value="F:ATP hydrolysis activity"/>
    <property type="evidence" value="ECO:0007669"/>
    <property type="project" value="InterPro"/>
</dbReference>
<evidence type="ECO:0000256" key="2">
    <source>
        <dbReference type="ARBA" id="ARBA00022692"/>
    </source>
</evidence>
<feature type="transmembrane region" description="Helical" evidence="7">
    <location>
        <begin position="161"/>
        <end position="179"/>
    </location>
</feature>
<sequence length="555" mass="58235">MSATLRLPAPASRLPRRAPASVAPVLAVCILLSVAIQATMLTTPLLTMHAFDGVMESHNLDSLWVLALAFLIALLLGGTLRHLRAALLAGLAERVGRRLQLGALAATVRVALDGDRVAAGRALQDVAELRRMLGGSVPADVLDLLSIPVALGFLWLLHPLFFAVALIAALLQAALGVLADRTTRDVVSTATTDEARTRRDLVGRLTQRDMVLGLGLLPAVLGRFAPAQAQAMRTRGAAERQAQALAGLLEFATFLQQIAIVCAGVWLLLRHEISPGSMLAAATMVNFATRPVVHLVGHWRDWSLGIAAARRLVDIAHRGRPPAAVPPDPAAPPGLAVQDLTIRAPGAPRPLVEDLSFILPPGGILVLAGRNGAGKTTLIRALLGLAEPEAGRVLLDGHDTLRSPRAEIGPRLGYLPQEPQLLEGSVIENVGRFAGGDTEVAVAAARRVGAHAAIGRLPRGYENGAGPDAGLSGGQSRLVALARAFHGAPRLIVLDEPEAGLDGAARAALREGVAQVRAEGSALLLVSHDPRAWSGTADRVLRLHGDGAWELEVLR</sequence>
<evidence type="ECO:0000256" key="5">
    <source>
        <dbReference type="ARBA" id="ARBA00022989"/>
    </source>
</evidence>
<dbReference type="InterPro" id="IPR003593">
    <property type="entry name" value="AAA+_ATPase"/>
</dbReference>
<evidence type="ECO:0000313" key="11">
    <source>
        <dbReference type="Proteomes" id="UP000548582"/>
    </source>
</evidence>
<feature type="transmembrane region" description="Helical" evidence="7">
    <location>
        <begin position="242"/>
        <end position="269"/>
    </location>
</feature>
<keyword evidence="3" id="KW-0547">Nucleotide-binding</keyword>
<feature type="transmembrane region" description="Helical" evidence="7">
    <location>
        <begin position="62"/>
        <end position="80"/>
    </location>
</feature>
<dbReference type="Proteomes" id="UP000548582">
    <property type="component" value="Unassembled WGS sequence"/>
</dbReference>
<keyword evidence="2 7" id="KW-0812">Transmembrane</keyword>
<dbReference type="AlphaFoldDB" id="A0A848EIC8"/>
<name>A0A848EIC8_9PROT</name>
<dbReference type="InterPro" id="IPR003439">
    <property type="entry name" value="ABC_transporter-like_ATP-bd"/>
</dbReference>
<dbReference type="GO" id="GO:0005524">
    <property type="term" value="F:ATP binding"/>
    <property type="evidence" value="ECO:0007669"/>
    <property type="project" value="UniProtKB-KW"/>
</dbReference>
<dbReference type="PROSITE" id="PS00211">
    <property type="entry name" value="ABC_TRANSPORTER_1"/>
    <property type="match status" value="1"/>
</dbReference>
<dbReference type="PANTHER" id="PTHR43394">
    <property type="entry name" value="ATP-DEPENDENT PERMEASE MDL1, MITOCHONDRIAL"/>
    <property type="match status" value="1"/>
</dbReference>
<evidence type="ECO:0000256" key="4">
    <source>
        <dbReference type="ARBA" id="ARBA00022840"/>
    </source>
</evidence>
<dbReference type="InterPro" id="IPR011527">
    <property type="entry name" value="ABC1_TM_dom"/>
</dbReference>
<dbReference type="PROSITE" id="PS50893">
    <property type="entry name" value="ABC_TRANSPORTER_2"/>
    <property type="match status" value="1"/>
</dbReference>
<dbReference type="GO" id="GO:0005886">
    <property type="term" value="C:plasma membrane"/>
    <property type="evidence" value="ECO:0007669"/>
    <property type="project" value="UniProtKB-SubCell"/>
</dbReference>
<accession>A0A848EIC8</accession>
<dbReference type="Pfam" id="PF00664">
    <property type="entry name" value="ABC_membrane"/>
    <property type="match status" value="1"/>
</dbReference>
<dbReference type="EMBL" id="JABBKX010000008">
    <property type="protein sequence ID" value="NMJ43409.1"/>
    <property type="molecule type" value="Genomic_DNA"/>
</dbReference>
<dbReference type="InterPro" id="IPR039421">
    <property type="entry name" value="Type_1_exporter"/>
</dbReference>
<dbReference type="InterPro" id="IPR017871">
    <property type="entry name" value="ABC_transporter-like_CS"/>
</dbReference>
<proteinExistence type="predicted"/>
<dbReference type="RefSeq" id="WP_170055618.1">
    <property type="nucleotide sequence ID" value="NZ_JABBKX010000008.1"/>
</dbReference>
<evidence type="ECO:0000259" key="9">
    <source>
        <dbReference type="PROSITE" id="PS50929"/>
    </source>
</evidence>
<protein>
    <submittedName>
        <fullName evidence="10">ATP-binding cassette domain-containing protein</fullName>
    </submittedName>
</protein>